<evidence type="ECO:0000313" key="2">
    <source>
        <dbReference type="Proteomes" id="UP000015527"/>
    </source>
</evidence>
<proteinExistence type="predicted"/>
<accession>T0H9N2</accession>
<protein>
    <submittedName>
        <fullName evidence="1">Uncharacterized protein</fullName>
    </submittedName>
</protein>
<dbReference type="EMBL" id="ATHL01000127">
    <property type="protein sequence ID" value="EQB09722.1"/>
    <property type="molecule type" value="Genomic_DNA"/>
</dbReference>
<dbReference type="Proteomes" id="UP000015527">
    <property type="component" value="Unassembled WGS sequence"/>
</dbReference>
<name>T0H9N2_9SPHN</name>
<organism evidence="1 2">
    <name type="scientific">Novosphingobium lindaniclasticum LE124</name>
    <dbReference type="NCBI Taxonomy" id="1096930"/>
    <lineage>
        <taxon>Bacteria</taxon>
        <taxon>Pseudomonadati</taxon>
        <taxon>Pseudomonadota</taxon>
        <taxon>Alphaproteobacteria</taxon>
        <taxon>Sphingomonadales</taxon>
        <taxon>Sphingomonadaceae</taxon>
        <taxon>Novosphingobium</taxon>
    </lineage>
</organism>
<dbReference type="AlphaFoldDB" id="T0H9N2"/>
<keyword evidence="2" id="KW-1185">Reference proteome</keyword>
<comment type="caution">
    <text evidence="1">The sequence shown here is derived from an EMBL/GenBank/DDBJ whole genome shotgun (WGS) entry which is preliminary data.</text>
</comment>
<dbReference type="PATRIC" id="fig|1096930.3.peg.3779"/>
<gene>
    <name evidence="1" type="ORF">L284_19170</name>
</gene>
<reference evidence="1 2" key="1">
    <citation type="journal article" date="2013" name="Genome Announc.">
        <title>Genome Sequence of Novosphingobium lindaniclasticum LE124T, Isolated from a Hexachlorocyclohexane Dumpsite.</title>
        <authorList>
            <person name="Saxena A."/>
            <person name="Nayyar N."/>
            <person name="Sangwan N."/>
            <person name="Kumari R."/>
            <person name="Khurana J.P."/>
            <person name="Lal R."/>
        </authorList>
    </citation>
    <scope>NUCLEOTIDE SEQUENCE [LARGE SCALE GENOMIC DNA]</scope>
    <source>
        <strain evidence="1 2">LE124</strain>
    </source>
</reference>
<evidence type="ECO:0000313" key="1">
    <source>
        <dbReference type="EMBL" id="EQB09722.1"/>
    </source>
</evidence>
<sequence length="200" mass="21119">MGAMLSDLERELLVAAGRLGMPNLRKLVAMGANRRFVVRLHGAGLLGVGKVTLGGARWEPEGPDQRLLIGVCDGGELVDVVAVSSTCRDEWSLRTGLGWALGADAIDEVHKVLASDMGEKKKRVRLRLHATPFDWLAAGGEGLCVLDWCAASLAELRGLGERVTLQVPPGGAERIKGLLAYGGLPRVSDGADGFMGRIAA</sequence>